<accession>X1BHQ0</accession>
<proteinExistence type="predicted"/>
<feature type="non-terminal residue" evidence="2">
    <location>
        <position position="52"/>
    </location>
</feature>
<protein>
    <submittedName>
        <fullName evidence="2">Uncharacterized protein</fullName>
    </submittedName>
</protein>
<comment type="caution">
    <text evidence="2">The sequence shown here is derived from an EMBL/GenBank/DDBJ whole genome shotgun (WGS) entry which is preliminary data.</text>
</comment>
<gene>
    <name evidence="2" type="ORF">S01H4_50823</name>
</gene>
<reference evidence="2" key="1">
    <citation type="journal article" date="2014" name="Front. Microbiol.">
        <title>High frequency of phylogenetically diverse reductive dehalogenase-homologous genes in deep subseafloor sedimentary metagenomes.</title>
        <authorList>
            <person name="Kawai M."/>
            <person name="Futagami T."/>
            <person name="Toyoda A."/>
            <person name="Takaki Y."/>
            <person name="Nishi S."/>
            <person name="Hori S."/>
            <person name="Arai W."/>
            <person name="Tsubouchi T."/>
            <person name="Morono Y."/>
            <person name="Uchiyama I."/>
            <person name="Ito T."/>
            <person name="Fujiyama A."/>
            <person name="Inagaki F."/>
            <person name="Takami H."/>
        </authorList>
    </citation>
    <scope>NUCLEOTIDE SEQUENCE</scope>
    <source>
        <strain evidence="2">Expedition CK06-06</strain>
    </source>
</reference>
<name>X1BHQ0_9ZZZZ</name>
<feature type="region of interest" description="Disordered" evidence="1">
    <location>
        <begin position="1"/>
        <end position="35"/>
    </location>
</feature>
<sequence>MNQDPIESIDDSDPGKGSPIAQDHLTDSSGGNAGKTKICKGYGHLVVVPILD</sequence>
<dbReference type="EMBL" id="BART01028888">
    <property type="protein sequence ID" value="GAG94525.1"/>
    <property type="molecule type" value="Genomic_DNA"/>
</dbReference>
<organism evidence="2">
    <name type="scientific">marine sediment metagenome</name>
    <dbReference type="NCBI Taxonomy" id="412755"/>
    <lineage>
        <taxon>unclassified sequences</taxon>
        <taxon>metagenomes</taxon>
        <taxon>ecological metagenomes</taxon>
    </lineage>
</organism>
<evidence type="ECO:0000313" key="2">
    <source>
        <dbReference type="EMBL" id="GAG94525.1"/>
    </source>
</evidence>
<evidence type="ECO:0000256" key="1">
    <source>
        <dbReference type="SAM" id="MobiDB-lite"/>
    </source>
</evidence>
<dbReference type="AlphaFoldDB" id="X1BHQ0"/>